<keyword evidence="1" id="KW-0472">Membrane</keyword>
<reference evidence="3" key="1">
    <citation type="journal article" date="2023" name="Plant J.">
        <title>Genome sequences and population genomics provide insights into the demographic history, inbreeding, and mutation load of two 'living fossil' tree species of Dipteronia.</title>
        <authorList>
            <person name="Feng Y."/>
            <person name="Comes H.P."/>
            <person name="Chen J."/>
            <person name="Zhu S."/>
            <person name="Lu R."/>
            <person name="Zhang X."/>
            <person name="Li P."/>
            <person name="Qiu J."/>
            <person name="Olsen K.M."/>
            <person name="Qiu Y."/>
        </authorList>
    </citation>
    <scope>NUCLEOTIDE SEQUENCE</scope>
    <source>
        <strain evidence="3">NBL</strain>
    </source>
</reference>
<name>A0AAE0B4I6_9ROSI</name>
<proteinExistence type="predicted"/>
<accession>A0AAE0B4I6</accession>
<feature type="domain" description="Reverse transcriptase zinc-binding" evidence="2">
    <location>
        <begin position="229"/>
        <end position="299"/>
    </location>
</feature>
<dbReference type="AlphaFoldDB" id="A0AAE0B4I6"/>
<evidence type="ECO:0000256" key="1">
    <source>
        <dbReference type="SAM" id="Phobius"/>
    </source>
</evidence>
<keyword evidence="1" id="KW-0812">Transmembrane</keyword>
<comment type="caution">
    <text evidence="3">The sequence shown here is derived from an EMBL/GenBank/DDBJ whole genome shotgun (WGS) entry which is preliminary data.</text>
</comment>
<evidence type="ECO:0000313" key="4">
    <source>
        <dbReference type="Proteomes" id="UP001281410"/>
    </source>
</evidence>
<dbReference type="EMBL" id="JANJYJ010000001">
    <property type="protein sequence ID" value="KAK3229009.1"/>
    <property type="molecule type" value="Genomic_DNA"/>
</dbReference>
<protein>
    <recommendedName>
        <fullName evidence="2">Reverse transcriptase zinc-binding domain-containing protein</fullName>
    </recommendedName>
</protein>
<dbReference type="Pfam" id="PF13966">
    <property type="entry name" value="zf-RVT"/>
    <property type="match status" value="1"/>
</dbReference>
<gene>
    <name evidence="3" type="ORF">Dsin_000890</name>
</gene>
<dbReference type="PANTHER" id="PTHR36617">
    <property type="entry name" value="PROTEIN, PUTATIVE-RELATED"/>
    <property type="match status" value="1"/>
</dbReference>
<keyword evidence="1" id="KW-1133">Transmembrane helix</keyword>
<evidence type="ECO:0000313" key="3">
    <source>
        <dbReference type="EMBL" id="KAK3229009.1"/>
    </source>
</evidence>
<feature type="transmembrane region" description="Helical" evidence="1">
    <location>
        <begin position="235"/>
        <end position="252"/>
    </location>
</feature>
<keyword evidence="4" id="KW-1185">Reference proteome</keyword>
<dbReference type="Proteomes" id="UP001281410">
    <property type="component" value="Unassembled WGS sequence"/>
</dbReference>
<dbReference type="PANTHER" id="PTHR36617:SF5">
    <property type="entry name" value="OS05G0421675 PROTEIN"/>
    <property type="match status" value="1"/>
</dbReference>
<organism evidence="3 4">
    <name type="scientific">Dipteronia sinensis</name>
    <dbReference type="NCBI Taxonomy" id="43782"/>
    <lineage>
        <taxon>Eukaryota</taxon>
        <taxon>Viridiplantae</taxon>
        <taxon>Streptophyta</taxon>
        <taxon>Embryophyta</taxon>
        <taxon>Tracheophyta</taxon>
        <taxon>Spermatophyta</taxon>
        <taxon>Magnoliopsida</taxon>
        <taxon>eudicotyledons</taxon>
        <taxon>Gunneridae</taxon>
        <taxon>Pentapetalae</taxon>
        <taxon>rosids</taxon>
        <taxon>malvids</taxon>
        <taxon>Sapindales</taxon>
        <taxon>Sapindaceae</taxon>
        <taxon>Hippocastanoideae</taxon>
        <taxon>Acereae</taxon>
        <taxon>Dipteronia</taxon>
    </lineage>
</organism>
<dbReference type="InterPro" id="IPR026960">
    <property type="entry name" value="RVT-Znf"/>
</dbReference>
<evidence type="ECO:0000259" key="2">
    <source>
        <dbReference type="Pfam" id="PF13966"/>
    </source>
</evidence>
<sequence>MDEWKKKRVTGSKGLGLAVKLKAVKSVLKNWQRVVRLEDYSLDKLESRLEVIEAMAKMSGWNSNLRDERRKVLHLVWDWDGGHLTSNFITSVGGLLKTNLMADEIIAELLGVVVGNGMRASFWRDLKVAGIPLADACPRIHALAAKKIRAINEFGAWNDIVWQWNIVTRRPLLGWEEEFWFNFINEVEKFKLRRSMPDFLIWTLTSYGQLSVSSFRREIEARMANDTHRLENALLWSGVVPPNVYLFLWMVIKRRLLVGALLPKFTGGKVGSQLSLFCNKVVESIDHLFIGCAWSWSLWSMCLDWWDISACVPDNVKDWMEEWMYLCYDARSG</sequence>